<organism evidence="1 2">
    <name type="scientific">Romanomermis culicivorax</name>
    <name type="common">Nematode worm</name>
    <dbReference type="NCBI Taxonomy" id="13658"/>
    <lineage>
        <taxon>Eukaryota</taxon>
        <taxon>Metazoa</taxon>
        <taxon>Ecdysozoa</taxon>
        <taxon>Nematoda</taxon>
        <taxon>Enoplea</taxon>
        <taxon>Dorylaimia</taxon>
        <taxon>Mermithida</taxon>
        <taxon>Mermithoidea</taxon>
        <taxon>Mermithidae</taxon>
        <taxon>Romanomermis</taxon>
    </lineage>
</organism>
<reference evidence="2" key="1">
    <citation type="submission" date="2022-11" db="UniProtKB">
        <authorList>
            <consortium name="WormBaseParasite"/>
        </authorList>
    </citation>
    <scope>IDENTIFICATION</scope>
</reference>
<sequence>MQKKFWTFKLDEKLCNGMSQEKCNENSSLQGISFSNHQTYINEY</sequence>
<dbReference type="Proteomes" id="UP000887565">
    <property type="component" value="Unplaced"/>
</dbReference>
<evidence type="ECO:0000313" key="2">
    <source>
        <dbReference type="WBParaSite" id="nRc.2.0.1.t39564-RA"/>
    </source>
</evidence>
<dbReference type="WBParaSite" id="nRc.2.0.1.t39564-RA">
    <property type="protein sequence ID" value="nRc.2.0.1.t39564-RA"/>
    <property type="gene ID" value="nRc.2.0.1.g39564"/>
</dbReference>
<evidence type="ECO:0000313" key="1">
    <source>
        <dbReference type="Proteomes" id="UP000887565"/>
    </source>
</evidence>
<protein>
    <submittedName>
        <fullName evidence="2">Uncharacterized protein</fullName>
    </submittedName>
</protein>
<name>A0A915KM97_ROMCU</name>
<accession>A0A915KM97</accession>
<keyword evidence="1" id="KW-1185">Reference proteome</keyword>
<dbReference type="AlphaFoldDB" id="A0A915KM97"/>
<proteinExistence type="predicted"/>